<feature type="transmembrane region" description="Helical" evidence="1">
    <location>
        <begin position="340"/>
        <end position="362"/>
    </location>
</feature>
<accession>A0A918PG14</accession>
<dbReference type="InterPro" id="IPR007349">
    <property type="entry name" value="DUF418"/>
</dbReference>
<keyword evidence="1" id="KW-0472">Membrane</keyword>
<dbReference type="Proteomes" id="UP000648075">
    <property type="component" value="Unassembled WGS sequence"/>
</dbReference>
<feature type="transmembrane region" description="Helical" evidence="1">
    <location>
        <begin position="55"/>
        <end position="82"/>
    </location>
</feature>
<feature type="transmembrane region" description="Helical" evidence="1">
    <location>
        <begin position="258"/>
        <end position="281"/>
    </location>
</feature>
<feature type="transmembrane region" description="Helical" evidence="1">
    <location>
        <begin position="301"/>
        <end position="320"/>
    </location>
</feature>
<reference evidence="3" key="2">
    <citation type="submission" date="2020-09" db="EMBL/GenBank/DDBJ databases">
        <authorList>
            <person name="Sun Q."/>
            <person name="Kim S."/>
        </authorList>
    </citation>
    <scope>NUCLEOTIDE SEQUENCE</scope>
    <source>
        <strain evidence="3">KCTC 32255</strain>
    </source>
</reference>
<comment type="caution">
    <text evidence="3">The sequence shown here is derived from an EMBL/GenBank/DDBJ whole genome shotgun (WGS) entry which is preliminary data.</text>
</comment>
<proteinExistence type="predicted"/>
<feature type="transmembrane region" description="Helical" evidence="1">
    <location>
        <begin position="143"/>
        <end position="160"/>
    </location>
</feature>
<organism evidence="3 4">
    <name type="scientific">Novosphingobium colocasiae</name>
    <dbReference type="NCBI Taxonomy" id="1256513"/>
    <lineage>
        <taxon>Bacteria</taxon>
        <taxon>Pseudomonadati</taxon>
        <taxon>Pseudomonadota</taxon>
        <taxon>Alphaproteobacteria</taxon>
        <taxon>Sphingomonadales</taxon>
        <taxon>Sphingomonadaceae</taxon>
        <taxon>Novosphingobium</taxon>
    </lineage>
</organism>
<dbReference type="PANTHER" id="PTHR30590">
    <property type="entry name" value="INNER MEMBRANE PROTEIN"/>
    <property type="match status" value="1"/>
</dbReference>
<name>A0A918PG14_9SPHN</name>
<dbReference type="InterPro" id="IPR052529">
    <property type="entry name" value="Bact_Transport_Assoc"/>
</dbReference>
<feature type="transmembrane region" description="Helical" evidence="1">
    <location>
        <begin position="220"/>
        <end position="246"/>
    </location>
</feature>
<dbReference type="AlphaFoldDB" id="A0A918PG14"/>
<dbReference type="PANTHER" id="PTHR30590:SF2">
    <property type="entry name" value="INNER MEMBRANE PROTEIN"/>
    <property type="match status" value="1"/>
</dbReference>
<feature type="transmembrane region" description="Helical" evidence="1">
    <location>
        <begin position="15"/>
        <end position="34"/>
    </location>
</feature>
<sequence>MPATPADHRLVSLDLVRGVAVLGILAINIAGFAGPRTGVTSPCRLAAPDPCEQTAYAVAFVLFEGKMRALFAALFGAGIALFQDKARRRDGVHAEVLQARRLGWLMVLGLTHYFALWWGDILFVYGACGLTVLALIRSENVPLITLAIMLGLTGFAWTLANDMPAAFAEELVRLGRASPADAETVRGWYVWLAERDDAELTLYRSGFDDIALAKAANEPLWLVSIAVSSCTEIIPLMLGGVLLYRSGLFSGALPRRRLVMAGSIALLLGLALTLGALAWLWPRHFPFIAMAMLLADGLLPAHLLMAFGYLALLVSVAPAAARTAPGRWLIAAGRMAFSNYIATSALMTALFYGWGLGLFGTIGPTRQWLIVGATWLVLTGWSTLWLRHFRRGPLEWLWRCLTEGRWLTNRISA</sequence>
<dbReference type="EMBL" id="BMZA01000005">
    <property type="protein sequence ID" value="GGZ04120.1"/>
    <property type="molecule type" value="Genomic_DNA"/>
</dbReference>
<dbReference type="Pfam" id="PF04235">
    <property type="entry name" value="DUF418"/>
    <property type="match status" value="1"/>
</dbReference>
<gene>
    <name evidence="3" type="ORF">GCM10011614_18890</name>
</gene>
<keyword evidence="1" id="KW-0812">Transmembrane</keyword>
<feature type="transmembrane region" description="Helical" evidence="1">
    <location>
        <begin position="115"/>
        <end position="136"/>
    </location>
</feature>
<evidence type="ECO:0000256" key="1">
    <source>
        <dbReference type="SAM" id="Phobius"/>
    </source>
</evidence>
<feature type="transmembrane region" description="Helical" evidence="1">
    <location>
        <begin position="368"/>
        <end position="386"/>
    </location>
</feature>
<evidence type="ECO:0000313" key="3">
    <source>
        <dbReference type="EMBL" id="GGZ04120.1"/>
    </source>
</evidence>
<feature type="domain" description="DUF418" evidence="2">
    <location>
        <begin position="243"/>
        <end position="404"/>
    </location>
</feature>
<evidence type="ECO:0000259" key="2">
    <source>
        <dbReference type="Pfam" id="PF04235"/>
    </source>
</evidence>
<evidence type="ECO:0000313" key="4">
    <source>
        <dbReference type="Proteomes" id="UP000648075"/>
    </source>
</evidence>
<keyword evidence="1" id="KW-1133">Transmembrane helix</keyword>
<dbReference type="RefSeq" id="WP_189620941.1">
    <property type="nucleotide sequence ID" value="NZ_BMZA01000005.1"/>
</dbReference>
<reference evidence="3" key="1">
    <citation type="journal article" date="2014" name="Int. J. Syst. Evol. Microbiol.">
        <title>Complete genome sequence of Corynebacterium casei LMG S-19264T (=DSM 44701T), isolated from a smear-ripened cheese.</title>
        <authorList>
            <consortium name="US DOE Joint Genome Institute (JGI-PGF)"/>
            <person name="Walter F."/>
            <person name="Albersmeier A."/>
            <person name="Kalinowski J."/>
            <person name="Ruckert C."/>
        </authorList>
    </citation>
    <scope>NUCLEOTIDE SEQUENCE</scope>
    <source>
        <strain evidence="3">KCTC 32255</strain>
    </source>
</reference>
<keyword evidence="4" id="KW-1185">Reference proteome</keyword>
<protein>
    <recommendedName>
        <fullName evidence="2">DUF418 domain-containing protein</fullName>
    </recommendedName>
</protein>